<proteinExistence type="predicted"/>
<dbReference type="RefSeq" id="WP_149309045.1">
    <property type="nucleotide sequence ID" value="NZ_SRSD01000010.1"/>
</dbReference>
<name>A0A5A9X7W3_9BACT</name>
<evidence type="ECO:0000313" key="2">
    <source>
        <dbReference type="Proteomes" id="UP000324298"/>
    </source>
</evidence>
<accession>A0A5A9X7W3</accession>
<dbReference type="Proteomes" id="UP000324298">
    <property type="component" value="Unassembled WGS sequence"/>
</dbReference>
<protein>
    <recommendedName>
        <fullName evidence="3">Zinc-ribbon domain-containing protein</fullName>
    </recommendedName>
</protein>
<organism evidence="1 2">
    <name type="scientific">Oryzomonas rubra</name>
    <dbReference type="NCBI Taxonomy" id="2509454"/>
    <lineage>
        <taxon>Bacteria</taxon>
        <taxon>Pseudomonadati</taxon>
        <taxon>Thermodesulfobacteriota</taxon>
        <taxon>Desulfuromonadia</taxon>
        <taxon>Geobacterales</taxon>
        <taxon>Geobacteraceae</taxon>
        <taxon>Oryzomonas</taxon>
    </lineage>
</organism>
<dbReference type="OrthoDB" id="9801841at2"/>
<reference evidence="1 2" key="1">
    <citation type="submission" date="2019-04" db="EMBL/GenBank/DDBJ databases">
        <title>Geobacter ruber sp. nov., ferric-reducing bacteria isolated from paddy soil.</title>
        <authorList>
            <person name="Xu Z."/>
            <person name="Masuda Y."/>
            <person name="Itoh H."/>
            <person name="Senoo K."/>
        </authorList>
    </citation>
    <scope>NUCLEOTIDE SEQUENCE [LARGE SCALE GENOMIC DNA]</scope>
    <source>
        <strain evidence="1 2">Red88</strain>
    </source>
</reference>
<dbReference type="EMBL" id="SRSD01000010">
    <property type="protein sequence ID" value="KAA0888743.1"/>
    <property type="molecule type" value="Genomic_DNA"/>
</dbReference>
<evidence type="ECO:0000313" key="1">
    <source>
        <dbReference type="EMBL" id="KAA0888743.1"/>
    </source>
</evidence>
<keyword evidence="2" id="KW-1185">Reference proteome</keyword>
<sequence length="137" mass="14527">MPLICPNCSYLPDESDAFCPACGHDFVDLPAAGDIAGDQDPVHGLVVDRFKVNCIAYGERLSFDPTMDAVVSRFLCGRFPGRIDCVGCPVCPACGEVHCTCGMVGISISVKTKGAVIETTPLRGRVGESRLHISGPR</sequence>
<comment type="caution">
    <text evidence="1">The sequence shown here is derived from an EMBL/GenBank/DDBJ whole genome shotgun (WGS) entry which is preliminary data.</text>
</comment>
<gene>
    <name evidence="1" type="ORF">ET418_15295</name>
</gene>
<evidence type="ECO:0008006" key="3">
    <source>
        <dbReference type="Google" id="ProtNLM"/>
    </source>
</evidence>
<dbReference type="AlphaFoldDB" id="A0A5A9X7W3"/>